<evidence type="ECO:0000256" key="1">
    <source>
        <dbReference type="SAM" id="MobiDB-lite"/>
    </source>
</evidence>
<sequence>MHKSYDDLRNKPEWISCNVQAITNTVQKRAEARFGLPFENEKEAYATPKNGGDLTKLESAGIPGVGDKIEGAAPAGGASEGAGGVGAGPVGPQGGNSGANAGVGGSVDSDDFGRALAATRGEHVGSAAGANAGVDGQTGSATGASANSAASPQGEEQVDSTTGANAGVGVSSQGGKLAAPYKLTRISALQK</sequence>
<dbReference type="Proteomes" id="UP000887540">
    <property type="component" value="Unplaced"/>
</dbReference>
<evidence type="ECO:0000313" key="3">
    <source>
        <dbReference type="WBParaSite" id="ACRNAN_scaffold14387.g8524.t1"/>
    </source>
</evidence>
<feature type="region of interest" description="Disordered" evidence="1">
    <location>
        <begin position="125"/>
        <end position="174"/>
    </location>
</feature>
<feature type="compositionally biased region" description="Polar residues" evidence="1">
    <location>
        <begin position="159"/>
        <end position="174"/>
    </location>
</feature>
<feature type="region of interest" description="Disordered" evidence="1">
    <location>
        <begin position="68"/>
        <end position="109"/>
    </location>
</feature>
<feature type="compositionally biased region" description="Low complexity" evidence="1">
    <location>
        <begin position="138"/>
        <end position="151"/>
    </location>
</feature>
<proteinExistence type="predicted"/>
<protein>
    <submittedName>
        <fullName evidence="3">Uncharacterized protein</fullName>
    </submittedName>
</protein>
<accession>A0A914CUA5</accession>
<evidence type="ECO:0000313" key="2">
    <source>
        <dbReference type="Proteomes" id="UP000887540"/>
    </source>
</evidence>
<dbReference type="WBParaSite" id="ACRNAN_scaffold14387.g8524.t1">
    <property type="protein sequence ID" value="ACRNAN_scaffold14387.g8524.t1"/>
    <property type="gene ID" value="ACRNAN_scaffold14387.g8524"/>
</dbReference>
<name>A0A914CUA5_9BILA</name>
<feature type="compositionally biased region" description="Gly residues" evidence="1">
    <location>
        <begin position="78"/>
        <end position="105"/>
    </location>
</feature>
<keyword evidence="2" id="KW-1185">Reference proteome</keyword>
<organism evidence="2 3">
    <name type="scientific">Acrobeloides nanus</name>
    <dbReference type="NCBI Taxonomy" id="290746"/>
    <lineage>
        <taxon>Eukaryota</taxon>
        <taxon>Metazoa</taxon>
        <taxon>Ecdysozoa</taxon>
        <taxon>Nematoda</taxon>
        <taxon>Chromadorea</taxon>
        <taxon>Rhabditida</taxon>
        <taxon>Tylenchina</taxon>
        <taxon>Cephalobomorpha</taxon>
        <taxon>Cephaloboidea</taxon>
        <taxon>Cephalobidae</taxon>
        <taxon>Acrobeloides</taxon>
    </lineage>
</organism>
<dbReference type="AlphaFoldDB" id="A0A914CUA5"/>
<reference evidence="3" key="1">
    <citation type="submission" date="2022-11" db="UniProtKB">
        <authorList>
            <consortium name="WormBaseParasite"/>
        </authorList>
    </citation>
    <scope>IDENTIFICATION</scope>
</reference>